<evidence type="ECO:0000256" key="4">
    <source>
        <dbReference type="HAMAP-Rule" id="MF_01935"/>
    </source>
</evidence>
<keyword evidence="4" id="KW-0460">Magnesium</keyword>
<dbReference type="PANTHER" id="PTHR42839">
    <property type="entry name" value="ISOCHORISMATE SYNTHASE ENTC"/>
    <property type="match status" value="1"/>
</dbReference>
<feature type="active site" description="Proton donor" evidence="4">
    <location>
        <position position="268"/>
    </location>
</feature>
<comment type="cofactor">
    <cofactor evidence="4">
        <name>Mg(2+)</name>
        <dbReference type="ChEBI" id="CHEBI:18420"/>
    </cofactor>
</comment>
<dbReference type="InterPro" id="IPR034681">
    <property type="entry name" value="MenF"/>
</dbReference>
<dbReference type="SUPFAM" id="SSF56322">
    <property type="entry name" value="ADC synthase"/>
    <property type="match status" value="1"/>
</dbReference>
<evidence type="ECO:0000256" key="2">
    <source>
        <dbReference type="ARBA" id="ARBA00005297"/>
    </source>
</evidence>
<evidence type="ECO:0000259" key="5">
    <source>
        <dbReference type="Pfam" id="PF00425"/>
    </source>
</evidence>
<dbReference type="InterPro" id="IPR015890">
    <property type="entry name" value="Chorismate_C"/>
</dbReference>
<dbReference type="GO" id="GO:0008909">
    <property type="term" value="F:isochorismate synthase activity"/>
    <property type="evidence" value="ECO:0007669"/>
    <property type="project" value="UniProtKB-UniRule"/>
</dbReference>
<feature type="domain" description="Chorismate-utilising enzyme C-terminal" evidence="5">
    <location>
        <begin position="199"/>
        <end position="451"/>
    </location>
</feature>
<dbReference type="AlphaFoldDB" id="A0A516KHR1"/>
<comment type="pathway">
    <text evidence="4">Quinol/quinone metabolism; menaquinone biosynthesis.</text>
</comment>
<dbReference type="EMBL" id="CP041666">
    <property type="protein sequence ID" value="QDP40940.1"/>
    <property type="molecule type" value="Genomic_DNA"/>
</dbReference>
<dbReference type="NCBIfam" id="TIGR00543">
    <property type="entry name" value="isochor_syn"/>
    <property type="match status" value="1"/>
</dbReference>
<sequence length="462" mass="51942">MIETQIPMLEQALEQALSVWKVENKPQLISITEKMDAIDPFIFFDRGTKWKGKRIFWSSSQESFFLVGVGEAISIDSNNQDFLQTEEQWKSLLKEASIYNAFQVPGTGPVAFGGGSFDPDKKSTKLWKEFKETQFRIPSYLLTITNGETYVTFNAMVASDEDTVSIRQDMLLAKQYLLAEQKGLPAGPSIVQKEEIASDQWKELVEKATNEIKSGQAKKIVLAREMRVDFEEDASLSSILYQLHESQTNSFIFAFENERDCFLGASPERLVRLQDNELLSTCLAGTAPRGVTREEDEKIGAALLADEKNREEHDFVVQMIRNAVEACCEQVHVPSDPVLYPLRNLQHLYTPVQAVLKKGYSILDVVQRLHPTPALGGLPREESMMFIREFEQLDRGWYGAPIGWMDAYQNGEFAVAIRSALLQGKSASLFAGCGVVKDSEPEAEYQETMIKFTPMLSVLGGS</sequence>
<reference evidence="6 7" key="1">
    <citation type="submission" date="2019-07" db="EMBL/GenBank/DDBJ databases">
        <authorList>
            <person name="Li J."/>
        </authorList>
    </citation>
    <scope>NUCLEOTIDE SEQUENCE [LARGE SCALE GENOMIC DNA]</scope>
    <source>
        <strain evidence="6 7">TKL69</strain>
    </source>
</reference>
<comment type="similarity">
    <text evidence="2 4">Belongs to the isochorismate synthase family.</text>
</comment>
<evidence type="ECO:0000313" key="7">
    <source>
        <dbReference type="Proteomes" id="UP000315215"/>
    </source>
</evidence>
<dbReference type="Pfam" id="PF00425">
    <property type="entry name" value="Chorismate_bind"/>
    <property type="match status" value="1"/>
</dbReference>
<evidence type="ECO:0000256" key="1">
    <source>
        <dbReference type="ARBA" id="ARBA00000799"/>
    </source>
</evidence>
<dbReference type="UniPathway" id="UPA01057">
    <property type="reaction ID" value="UER00163"/>
</dbReference>
<proteinExistence type="inferred from homology"/>
<comment type="pathway">
    <text evidence="4">Quinol/quinone metabolism; 1,4-dihydroxy-2-naphthoate biosynthesis; 1,4-dihydroxy-2-naphthoate from chorismate: step 1/7.</text>
</comment>
<dbReference type="GO" id="GO:0000287">
    <property type="term" value="F:magnesium ion binding"/>
    <property type="evidence" value="ECO:0007669"/>
    <property type="project" value="UniProtKB-UniRule"/>
</dbReference>
<comment type="function">
    <text evidence="4">Catalyzes the conversion of chorismate to isochorismate.</text>
</comment>
<dbReference type="UniPathway" id="UPA00079"/>
<dbReference type="Gene3D" id="3.60.120.10">
    <property type="entry name" value="Anthranilate synthase"/>
    <property type="match status" value="1"/>
</dbReference>
<dbReference type="Proteomes" id="UP000315215">
    <property type="component" value="Chromosome"/>
</dbReference>
<keyword evidence="4" id="KW-0479">Metal-binding</keyword>
<dbReference type="HAMAP" id="MF_01935">
    <property type="entry name" value="MenF"/>
    <property type="match status" value="1"/>
</dbReference>
<feature type="binding site" evidence="4">
    <location>
        <position position="447"/>
    </location>
    <ligand>
        <name>Mg(2+)</name>
        <dbReference type="ChEBI" id="CHEBI:18420"/>
    </ligand>
</feature>
<keyword evidence="3 4" id="KW-0413">Isomerase</keyword>
<dbReference type="InterPro" id="IPR004561">
    <property type="entry name" value="IsoChor_synthase"/>
</dbReference>
<dbReference type="RefSeq" id="WP_143894990.1">
    <property type="nucleotide sequence ID" value="NZ_CP041666.1"/>
</dbReference>
<dbReference type="OrthoDB" id="9803598at2"/>
<feature type="binding site" evidence="4">
    <location>
        <position position="312"/>
    </location>
    <ligand>
        <name>Mg(2+)</name>
        <dbReference type="ChEBI" id="CHEBI:18420"/>
    </ligand>
</feature>
<dbReference type="EC" id="5.4.4.2" evidence="4"/>
<dbReference type="GO" id="GO:0009697">
    <property type="term" value="P:salicylic acid biosynthetic process"/>
    <property type="evidence" value="ECO:0007669"/>
    <property type="project" value="TreeGrafter"/>
</dbReference>
<gene>
    <name evidence="4" type="primary">menF</name>
    <name evidence="6" type="ORF">FN924_12535</name>
</gene>
<evidence type="ECO:0000256" key="3">
    <source>
        <dbReference type="ARBA" id="ARBA00023235"/>
    </source>
</evidence>
<keyword evidence="7" id="KW-1185">Reference proteome</keyword>
<evidence type="ECO:0000313" key="6">
    <source>
        <dbReference type="EMBL" id="QDP40940.1"/>
    </source>
</evidence>
<feature type="active site" description="Proton acceptor" evidence="4">
    <location>
        <position position="219"/>
    </location>
</feature>
<protein>
    <recommendedName>
        <fullName evidence="4">Isochorismate synthase MenF</fullName>
        <ecNumber evidence="4">5.4.4.2</ecNumber>
    </recommendedName>
    <alternativeName>
        <fullName evidence="4">Isochorismate mutase</fullName>
    </alternativeName>
</protein>
<accession>A0A516KHR1</accession>
<keyword evidence="4" id="KW-0474">Menaquinone biosynthesis</keyword>
<dbReference type="KEGG" id="aqt:FN924_12535"/>
<organism evidence="6 7">
    <name type="scientific">Radiobacillus deserti</name>
    <dbReference type="NCBI Taxonomy" id="2594883"/>
    <lineage>
        <taxon>Bacteria</taxon>
        <taxon>Bacillati</taxon>
        <taxon>Bacillota</taxon>
        <taxon>Bacilli</taxon>
        <taxon>Bacillales</taxon>
        <taxon>Bacillaceae</taxon>
        <taxon>Radiobacillus</taxon>
    </lineage>
</organism>
<comment type="catalytic activity">
    <reaction evidence="1 4">
        <text>chorismate = isochorismate</text>
        <dbReference type="Rhea" id="RHEA:18985"/>
        <dbReference type="ChEBI" id="CHEBI:29748"/>
        <dbReference type="ChEBI" id="CHEBI:29780"/>
        <dbReference type="EC" id="5.4.4.2"/>
    </reaction>
</comment>
<dbReference type="GO" id="GO:0009234">
    <property type="term" value="P:menaquinone biosynthetic process"/>
    <property type="evidence" value="ECO:0007669"/>
    <property type="project" value="UniProtKB-UniRule"/>
</dbReference>
<dbReference type="PANTHER" id="PTHR42839:SF1">
    <property type="entry name" value="ISOCHORISMATE SYNTHASE MENF"/>
    <property type="match status" value="1"/>
</dbReference>
<dbReference type="InterPro" id="IPR005801">
    <property type="entry name" value="ADC_synthase"/>
</dbReference>
<name>A0A516KHR1_9BACI</name>